<evidence type="ECO:0000313" key="1">
    <source>
        <dbReference type="EMBL" id="GMN59469.1"/>
    </source>
</evidence>
<organism evidence="1 2">
    <name type="scientific">Ficus carica</name>
    <name type="common">Common fig</name>
    <dbReference type="NCBI Taxonomy" id="3494"/>
    <lineage>
        <taxon>Eukaryota</taxon>
        <taxon>Viridiplantae</taxon>
        <taxon>Streptophyta</taxon>
        <taxon>Embryophyta</taxon>
        <taxon>Tracheophyta</taxon>
        <taxon>Spermatophyta</taxon>
        <taxon>Magnoliopsida</taxon>
        <taxon>eudicotyledons</taxon>
        <taxon>Gunneridae</taxon>
        <taxon>Pentapetalae</taxon>
        <taxon>rosids</taxon>
        <taxon>fabids</taxon>
        <taxon>Rosales</taxon>
        <taxon>Moraceae</taxon>
        <taxon>Ficeae</taxon>
        <taxon>Ficus</taxon>
    </lineage>
</organism>
<keyword evidence="2" id="KW-1185">Reference proteome</keyword>
<dbReference type="AlphaFoldDB" id="A0AA88DQ55"/>
<protein>
    <submittedName>
        <fullName evidence="1">Uncharacterized protein</fullName>
    </submittedName>
</protein>
<comment type="caution">
    <text evidence="1">The sequence shown here is derived from an EMBL/GenBank/DDBJ whole genome shotgun (WGS) entry which is preliminary data.</text>
</comment>
<dbReference type="Proteomes" id="UP001187192">
    <property type="component" value="Unassembled WGS sequence"/>
</dbReference>
<dbReference type="EMBL" id="BTGU01000087">
    <property type="protein sequence ID" value="GMN59469.1"/>
    <property type="molecule type" value="Genomic_DNA"/>
</dbReference>
<name>A0AA88DQ55_FICCA</name>
<accession>A0AA88DQ55</accession>
<evidence type="ECO:0000313" key="2">
    <source>
        <dbReference type="Proteomes" id="UP001187192"/>
    </source>
</evidence>
<gene>
    <name evidence="1" type="ORF">TIFTF001_028568</name>
</gene>
<proteinExistence type="predicted"/>
<reference evidence="1" key="1">
    <citation type="submission" date="2023-07" db="EMBL/GenBank/DDBJ databases">
        <title>draft genome sequence of fig (Ficus carica).</title>
        <authorList>
            <person name="Takahashi T."/>
            <person name="Nishimura K."/>
        </authorList>
    </citation>
    <scope>NUCLEOTIDE SEQUENCE</scope>
</reference>
<sequence>MGLLFSSAPSALSFTRASSPVHLFRFSPHRRPCGGVSFAFASEPEPISDHLQVSRRCGTGWGSSTENEPLAGLTLISEFGDLPGYPLNLALIRRLPLYTHPPEMPRKASGETYVWDPVKEKKFLEKLDEYLAITGGLGYDPMTDRIICSDEEWQSFVQVHKECKHLRHEGLHNKELYYSIFDKYHAAGPSRSRGSSGKRKVRDEADEMTFLAMQEIVTHFCGGSQSGASYEQSSQTDHILRCMNIMLEMDIPPNHRAIMWHYFDAHQRLQRTFHQLPVVDRRKIIASVVQSHRPSPD</sequence>